<evidence type="ECO:0000256" key="5">
    <source>
        <dbReference type="ARBA" id="ARBA00022679"/>
    </source>
</evidence>
<dbReference type="InterPro" id="IPR036890">
    <property type="entry name" value="HATPase_C_sf"/>
</dbReference>
<dbReference type="SMART" id="SM00388">
    <property type="entry name" value="HisKA"/>
    <property type="match status" value="1"/>
</dbReference>
<dbReference type="Pfam" id="PF01590">
    <property type="entry name" value="GAF"/>
    <property type="match status" value="1"/>
</dbReference>
<keyword evidence="6" id="KW-0418">Kinase</keyword>
<dbReference type="CDD" id="cd00082">
    <property type="entry name" value="HisKA"/>
    <property type="match status" value="1"/>
</dbReference>
<dbReference type="GO" id="GO:0000155">
    <property type="term" value="F:phosphorelay sensor kinase activity"/>
    <property type="evidence" value="ECO:0007669"/>
    <property type="project" value="InterPro"/>
</dbReference>
<keyword evidence="11" id="KW-1185">Reference proteome</keyword>
<comment type="subcellular location">
    <subcellularLocation>
        <location evidence="2">Cell membrane</location>
    </subcellularLocation>
</comment>
<keyword evidence="4" id="KW-0597">Phosphoprotein</keyword>
<dbReference type="PRINTS" id="PR00344">
    <property type="entry name" value="BCTRLSENSOR"/>
</dbReference>
<evidence type="ECO:0000313" key="10">
    <source>
        <dbReference type="EMBL" id="VDC22452.1"/>
    </source>
</evidence>
<dbReference type="RefSeq" id="WP_124090973.1">
    <property type="nucleotide sequence ID" value="NZ_CBCRYA010000025.1"/>
</dbReference>
<evidence type="ECO:0000256" key="8">
    <source>
        <dbReference type="ARBA" id="ARBA00039401"/>
    </source>
</evidence>
<dbReference type="EC" id="2.7.13.3" evidence="3"/>
<dbReference type="Gene3D" id="1.10.287.130">
    <property type="match status" value="1"/>
</dbReference>
<evidence type="ECO:0000256" key="4">
    <source>
        <dbReference type="ARBA" id="ARBA00022553"/>
    </source>
</evidence>
<dbReference type="InterPro" id="IPR003594">
    <property type="entry name" value="HATPase_dom"/>
</dbReference>
<gene>
    <name evidence="10" type="primary">cph1</name>
    <name evidence="10" type="ORF">PSET11_00977</name>
</gene>
<dbReference type="PANTHER" id="PTHR42878:SF15">
    <property type="entry name" value="BACTERIOPHYTOCHROME"/>
    <property type="match status" value="1"/>
</dbReference>
<dbReference type="Proteomes" id="UP000280861">
    <property type="component" value="Unassembled WGS sequence"/>
</dbReference>
<dbReference type="InterPro" id="IPR004358">
    <property type="entry name" value="Sig_transdc_His_kin-like_C"/>
</dbReference>
<dbReference type="GO" id="GO:0005886">
    <property type="term" value="C:plasma membrane"/>
    <property type="evidence" value="ECO:0007669"/>
    <property type="project" value="UniProtKB-SubCell"/>
</dbReference>
<dbReference type="Pfam" id="PF00512">
    <property type="entry name" value="HisKA"/>
    <property type="match status" value="1"/>
</dbReference>
<comment type="catalytic activity">
    <reaction evidence="1">
        <text>ATP + protein L-histidine = ADP + protein N-phospho-L-histidine.</text>
        <dbReference type="EC" id="2.7.13.3"/>
    </reaction>
</comment>
<organism evidence="10 11">
    <name type="scientific">Arthrobacter ulcerisalmonis</name>
    <dbReference type="NCBI Taxonomy" id="2483813"/>
    <lineage>
        <taxon>Bacteria</taxon>
        <taxon>Bacillati</taxon>
        <taxon>Actinomycetota</taxon>
        <taxon>Actinomycetes</taxon>
        <taxon>Micrococcales</taxon>
        <taxon>Micrococcaceae</taxon>
        <taxon>Arthrobacter</taxon>
    </lineage>
</organism>
<dbReference type="SUPFAM" id="SSF55874">
    <property type="entry name" value="ATPase domain of HSP90 chaperone/DNA topoisomerase II/histidine kinase"/>
    <property type="match status" value="1"/>
</dbReference>
<evidence type="ECO:0000256" key="1">
    <source>
        <dbReference type="ARBA" id="ARBA00000085"/>
    </source>
</evidence>
<evidence type="ECO:0000256" key="7">
    <source>
        <dbReference type="ARBA" id="ARBA00023012"/>
    </source>
</evidence>
<proteinExistence type="predicted"/>
<sequence>MQPLTGPEATRAAGLKEYGLLPTVSNQAPLVSLAGAPGALDNLVRLATQLCGVPYGVVNIITPDQQVQIAADGVDPGVCSREDSMCAKVFFTGRTTVVRDASIDPLFANNPFVTGELGAVRFYASVPLETTTGLVLGSLCVFSLVPDVPSEEQIALLEVLARQVVELLELQHRTMQLDGALAELQRSNTMLAEFAGRVSHDLRAPLTTILGYVELAEDDSDLPPEHPFTDYLSHIGNGGRRMLGTLEDVLAYARTDGMLNRQPVSLLAVTAEAAHDLGLGLALGADTIIGHGVACDDIEVYADRAQLRAMIQNLLANSLNYRSETRELQIAVSAEQGPLGVTIRVADNGKGISPADRARAVEPLVRLNRPGDGSGSGLGLATCRRIAMSHGGDLSIGDTFGGGATVSVLFPGPAAE</sequence>
<protein>
    <recommendedName>
        <fullName evidence="8">Sensor-like histidine kinase SenX3</fullName>
        <ecNumber evidence="3">2.7.13.3</ecNumber>
    </recommendedName>
</protein>
<dbReference type="InterPro" id="IPR005467">
    <property type="entry name" value="His_kinase_dom"/>
</dbReference>
<dbReference type="InterPro" id="IPR050351">
    <property type="entry name" value="BphY/WalK/GraS-like"/>
</dbReference>
<dbReference type="GO" id="GO:0030295">
    <property type="term" value="F:protein kinase activator activity"/>
    <property type="evidence" value="ECO:0007669"/>
    <property type="project" value="TreeGrafter"/>
</dbReference>
<dbReference type="SUPFAM" id="SSF55781">
    <property type="entry name" value="GAF domain-like"/>
    <property type="match status" value="1"/>
</dbReference>
<keyword evidence="5 10" id="KW-0808">Transferase</keyword>
<dbReference type="Pfam" id="PF02518">
    <property type="entry name" value="HATPase_c"/>
    <property type="match status" value="1"/>
</dbReference>
<dbReference type="Gene3D" id="3.30.565.10">
    <property type="entry name" value="Histidine kinase-like ATPase, C-terminal domain"/>
    <property type="match status" value="1"/>
</dbReference>
<dbReference type="InterPro" id="IPR036097">
    <property type="entry name" value="HisK_dim/P_sf"/>
</dbReference>
<name>A0A3P5WNB0_9MICC</name>
<dbReference type="InterPro" id="IPR003018">
    <property type="entry name" value="GAF"/>
</dbReference>
<dbReference type="OrthoDB" id="9808408at2"/>
<dbReference type="AlphaFoldDB" id="A0A3P5WNB0"/>
<dbReference type="EMBL" id="UXAU01000015">
    <property type="protein sequence ID" value="VDC22452.1"/>
    <property type="molecule type" value="Genomic_DNA"/>
</dbReference>
<dbReference type="GO" id="GO:0007234">
    <property type="term" value="P:osmosensory signaling via phosphorelay pathway"/>
    <property type="evidence" value="ECO:0007669"/>
    <property type="project" value="TreeGrafter"/>
</dbReference>
<evidence type="ECO:0000259" key="9">
    <source>
        <dbReference type="PROSITE" id="PS50109"/>
    </source>
</evidence>
<dbReference type="CDD" id="cd00075">
    <property type="entry name" value="HATPase"/>
    <property type="match status" value="1"/>
</dbReference>
<keyword evidence="7" id="KW-0902">Two-component regulatory system</keyword>
<evidence type="ECO:0000256" key="6">
    <source>
        <dbReference type="ARBA" id="ARBA00022777"/>
    </source>
</evidence>
<accession>A0A3P5WNB0</accession>
<dbReference type="Gene3D" id="3.30.450.40">
    <property type="match status" value="1"/>
</dbReference>
<dbReference type="InterPro" id="IPR003661">
    <property type="entry name" value="HisK_dim/P_dom"/>
</dbReference>
<dbReference type="SMART" id="SM00387">
    <property type="entry name" value="HATPase_c"/>
    <property type="match status" value="1"/>
</dbReference>
<dbReference type="GO" id="GO:0000156">
    <property type="term" value="F:phosphorelay response regulator activity"/>
    <property type="evidence" value="ECO:0007669"/>
    <property type="project" value="TreeGrafter"/>
</dbReference>
<dbReference type="InterPro" id="IPR029016">
    <property type="entry name" value="GAF-like_dom_sf"/>
</dbReference>
<evidence type="ECO:0000256" key="2">
    <source>
        <dbReference type="ARBA" id="ARBA00004236"/>
    </source>
</evidence>
<evidence type="ECO:0000313" key="11">
    <source>
        <dbReference type="Proteomes" id="UP000280861"/>
    </source>
</evidence>
<dbReference type="PANTHER" id="PTHR42878">
    <property type="entry name" value="TWO-COMPONENT HISTIDINE KINASE"/>
    <property type="match status" value="1"/>
</dbReference>
<feature type="domain" description="Histidine kinase" evidence="9">
    <location>
        <begin position="197"/>
        <end position="414"/>
    </location>
</feature>
<dbReference type="PROSITE" id="PS50109">
    <property type="entry name" value="HIS_KIN"/>
    <property type="match status" value="1"/>
</dbReference>
<reference evidence="10 11" key="1">
    <citation type="submission" date="2018-11" db="EMBL/GenBank/DDBJ databases">
        <authorList>
            <person name="Criscuolo A."/>
        </authorList>
    </citation>
    <scope>NUCLEOTIDE SEQUENCE [LARGE SCALE GENOMIC DNA]</scope>
    <source>
        <strain evidence="10">AT11b</strain>
    </source>
</reference>
<evidence type="ECO:0000256" key="3">
    <source>
        <dbReference type="ARBA" id="ARBA00012438"/>
    </source>
</evidence>
<dbReference type="SUPFAM" id="SSF47384">
    <property type="entry name" value="Homodimeric domain of signal transducing histidine kinase"/>
    <property type="match status" value="1"/>
</dbReference>